<keyword evidence="2" id="KW-1185">Reference proteome</keyword>
<organism evidence="1 2">
    <name type="scientific">Synechocystis salina LEGE 00031</name>
    <dbReference type="NCBI Taxonomy" id="1828736"/>
    <lineage>
        <taxon>Bacteria</taxon>
        <taxon>Bacillati</taxon>
        <taxon>Cyanobacteriota</taxon>
        <taxon>Cyanophyceae</taxon>
        <taxon>Synechococcales</taxon>
        <taxon>Merismopediaceae</taxon>
        <taxon>Synechocystis</taxon>
    </lineage>
</organism>
<dbReference type="InterPro" id="IPR049578">
    <property type="entry name" value="CAXIP1-like_GIY-YIG_dom"/>
</dbReference>
<evidence type="ECO:0000313" key="1">
    <source>
        <dbReference type="EMBL" id="MBE9255468.1"/>
    </source>
</evidence>
<comment type="caution">
    <text evidence="1">The sequence shown here is derived from an EMBL/GenBank/DDBJ whole genome shotgun (WGS) entry which is preliminary data.</text>
</comment>
<accession>A0ABR9VX63</accession>
<evidence type="ECO:0000313" key="2">
    <source>
        <dbReference type="Proteomes" id="UP000658720"/>
    </source>
</evidence>
<sequence>MADSLPDLADLNPLPFLTEAGEIDPSYEKRIGVYAIFDQHQTLQYVGYSRNLAISLLQHLVRQPEHCHGLKVHTIDHPDRQLLVQIQNHWLTGQNPPGNGDSQKIWAESINVRDYWTPEEAAAVAVSEPGDTPKLLKKIARRLETEVLAKLEARGVGQPIRFNPKLKEQGLLDVT</sequence>
<reference evidence="1 2" key="1">
    <citation type="submission" date="2020-10" db="EMBL/GenBank/DDBJ databases">
        <authorList>
            <person name="Castelo-Branco R."/>
            <person name="Eusebio N."/>
            <person name="Adriana R."/>
            <person name="Vieira A."/>
            <person name="Brugerolle De Fraissinette N."/>
            <person name="Rezende De Castro R."/>
            <person name="Schneider M.P."/>
            <person name="Vasconcelos V."/>
            <person name="Leao P.N."/>
        </authorList>
    </citation>
    <scope>NUCLEOTIDE SEQUENCE [LARGE SCALE GENOMIC DNA]</scope>
    <source>
        <strain evidence="1 2">LEGE 00031</strain>
    </source>
</reference>
<protein>
    <submittedName>
        <fullName evidence="1">GIY-YIG nuclease family protein</fullName>
    </submittedName>
</protein>
<dbReference type="EMBL" id="JADEVV010000065">
    <property type="protein sequence ID" value="MBE9255468.1"/>
    <property type="molecule type" value="Genomic_DNA"/>
</dbReference>
<dbReference type="Proteomes" id="UP000658720">
    <property type="component" value="Unassembled WGS sequence"/>
</dbReference>
<proteinExistence type="predicted"/>
<dbReference type="RefSeq" id="WP_194020833.1">
    <property type="nucleotide sequence ID" value="NZ_JADEVV010000065.1"/>
</dbReference>
<name>A0ABR9VX63_9SYNC</name>
<gene>
    <name evidence="1" type="ORF">IQ217_16820</name>
</gene>
<dbReference type="CDD" id="cd10450">
    <property type="entry name" value="GIY-YIG_AtGrxS16_like"/>
    <property type="match status" value="1"/>
</dbReference>